<protein>
    <submittedName>
        <fullName evidence="1">DNA-binding protein</fullName>
    </submittedName>
</protein>
<comment type="caution">
    <text evidence="1">The sequence shown here is derived from an EMBL/GenBank/DDBJ whole genome shotgun (WGS) entry which is preliminary data.</text>
</comment>
<reference evidence="1 2" key="1">
    <citation type="submission" date="2024-10" db="EMBL/GenBank/DDBJ databases">
        <authorList>
            <person name="Cho J.-C."/>
        </authorList>
    </citation>
    <scope>NUCLEOTIDE SEQUENCE [LARGE SCALE GENOMIC DNA]</scope>
    <source>
        <strain evidence="1 2">KCTC29696</strain>
    </source>
</reference>
<dbReference type="GO" id="GO:0003677">
    <property type="term" value="F:DNA binding"/>
    <property type="evidence" value="ECO:0007669"/>
    <property type="project" value="UniProtKB-KW"/>
</dbReference>
<keyword evidence="1" id="KW-0238">DNA-binding</keyword>
<dbReference type="Proteomes" id="UP001607069">
    <property type="component" value="Unassembled WGS sequence"/>
</dbReference>
<dbReference type="RefSeq" id="WP_279950623.1">
    <property type="nucleotide sequence ID" value="NZ_BAABEN010000003.1"/>
</dbReference>
<dbReference type="Gene3D" id="3.40.50.1010">
    <property type="entry name" value="5'-nuclease"/>
    <property type="match status" value="1"/>
</dbReference>
<dbReference type="SUPFAM" id="SSF88723">
    <property type="entry name" value="PIN domain-like"/>
    <property type="match status" value="1"/>
</dbReference>
<sequence>MARGRMTPSGAGTLILDSQGLSLYLEQDRRVLAIVRSALDRGVNRVVSGATLIEAMHSGVKSSRWNFVLSQLDVKPLSVEWSKEAANLLTHTGLHGHKYAIDAMVAVTAMHQSGPVVMLTSDVDDMGKLCGERVALVAV</sequence>
<accession>A0ABW7HP92</accession>
<proteinExistence type="predicted"/>
<dbReference type="InterPro" id="IPR029060">
    <property type="entry name" value="PIN-like_dom_sf"/>
</dbReference>
<organism evidence="1 2">
    <name type="scientific">Streptomyces chitinivorans</name>
    <dbReference type="NCBI Taxonomy" id="1257027"/>
    <lineage>
        <taxon>Bacteria</taxon>
        <taxon>Bacillati</taxon>
        <taxon>Actinomycetota</taxon>
        <taxon>Actinomycetes</taxon>
        <taxon>Kitasatosporales</taxon>
        <taxon>Streptomycetaceae</taxon>
        <taxon>Streptomyces</taxon>
    </lineage>
</organism>
<gene>
    <name evidence="1" type="ORF">ACG5V6_05575</name>
</gene>
<keyword evidence="2" id="KW-1185">Reference proteome</keyword>
<name>A0ABW7HP92_9ACTN</name>
<dbReference type="EMBL" id="JBIHMK010000012">
    <property type="protein sequence ID" value="MFH0247678.1"/>
    <property type="molecule type" value="Genomic_DNA"/>
</dbReference>
<evidence type="ECO:0000313" key="1">
    <source>
        <dbReference type="EMBL" id="MFH0247678.1"/>
    </source>
</evidence>
<evidence type="ECO:0000313" key="2">
    <source>
        <dbReference type="Proteomes" id="UP001607069"/>
    </source>
</evidence>